<feature type="compositionally biased region" description="Basic and acidic residues" evidence="1">
    <location>
        <begin position="528"/>
        <end position="539"/>
    </location>
</feature>
<feature type="compositionally biased region" description="Basic residues" evidence="1">
    <location>
        <begin position="292"/>
        <end position="305"/>
    </location>
</feature>
<name>A0ABN3VNC2_9PSEU</name>
<feature type="region of interest" description="Disordered" evidence="1">
    <location>
        <begin position="1"/>
        <end position="64"/>
    </location>
</feature>
<feature type="compositionally biased region" description="Low complexity" evidence="1">
    <location>
        <begin position="29"/>
        <end position="41"/>
    </location>
</feature>
<feature type="compositionally biased region" description="Basic residues" evidence="1">
    <location>
        <begin position="12"/>
        <end position="21"/>
    </location>
</feature>
<dbReference type="Proteomes" id="UP001500979">
    <property type="component" value="Unassembled WGS sequence"/>
</dbReference>
<evidence type="ECO:0008006" key="4">
    <source>
        <dbReference type="Google" id="ProtNLM"/>
    </source>
</evidence>
<keyword evidence="3" id="KW-1185">Reference proteome</keyword>
<organism evidence="2 3">
    <name type="scientific">Saccharopolyspora taberi</name>
    <dbReference type="NCBI Taxonomy" id="60895"/>
    <lineage>
        <taxon>Bacteria</taxon>
        <taxon>Bacillati</taxon>
        <taxon>Actinomycetota</taxon>
        <taxon>Actinomycetes</taxon>
        <taxon>Pseudonocardiales</taxon>
        <taxon>Pseudonocardiaceae</taxon>
        <taxon>Saccharopolyspora</taxon>
    </lineage>
</organism>
<evidence type="ECO:0000256" key="1">
    <source>
        <dbReference type="SAM" id="MobiDB-lite"/>
    </source>
</evidence>
<proteinExistence type="predicted"/>
<sequence length="539" mass="56697">MTMTEEEAEPRSRRRRRKRGRKLEDEVQAAEQPPQPQQYVPSATSINKATATEVGKERLASPASWTAGASMAATTLSSAGVVGGTAGVITALSIGTGAGLGGAAMRKYAPKAAERFGLKKPDRDKSNDSKGGRLERDKDGKRRGGLSALGMPNLGRGRGTRNGAALAGGRGLLGNGGGRGSGKGLLGGIGRKLAGHRKSNGHGAGAEKGRGLKGLLGRDGKRHGGGPGGRRGRGTGLLGKLAGNKNSGRHGGRGAGRNGSGHGLLGGKGGRFAGRGGRGSGKGLLGGIGRKLAGHRNSKGPKWARGKNIFNPDEHSTPRNKKDKPGKFGKLKGLFGKRRRSWLNGRQGYDPDEIRTPRKKSGNQGSNWEKAELNPKPTRWFKVQTDHAKSDADRAASRDGKKAAQQAQKTAGQNDAGRNNGGFAMPNPFESHIEQVQATATNFQVNRANDVIDWVKNAPGAAAAEAQSWQSQAQKIQQELPINPAFAEALNSYANASRGLAGQMAEHAAAFEVHHAEELNKLRNPRPGQDKWDISNNRD</sequence>
<comment type="caution">
    <text evidence="2">The sequence shown here is derived from an EMBL/GenBank/DDBJ whole genome shotgun (WGS) entry which is preliminary data.</text>
</comment>
<dbReference type="EMBL" id="BAAAUX010000053">
    <property type="protein sequence ID" value="GAA2822592.1"/>
    <property type="molecule type" value="Genomic_DNA"/>
</dbReference>
<feature type="compositionally biased region" description="Basic and acidic residues" evidence="1">
    <location>
        <begin position="384"/>
        <end position="402"/>
    </location>
</feature>
<feature type="compositionally biased region" description="Basic and acidic residues" evidence="1">
    <location>
        <begin position="114"/>
        <end position="142"/>
    </location>
</feature>
<feature type="compositionally biased region" description="Basic residues" evidence="1">
    <location>
        <begin position="318"/>
        <end position="341"/>
    </location>
</feature>
<feature type="compositionally biased region" description="Gly residues" evidence="1">
    <location>
        <begin position="225"/>
        <end position="237"/>
    </location>
</feature>
<feature type="region of interest" description="Disordered" evidence="1">
    <location>
        <begin position="114"/>
        <end position="162"/>
    </location>
</feature>
<gene>
    <name evidence="2" type="ORF">GCM10010470_67000</name>
</gene>
<evidence type="ECO:0000313" key="2">
    <source>
        <dbReference type="EMBL" id="GAA2822592.1"/>
    </source>
</evidence>
<feature type="region of interest" description="Disordered" evidence="1">
    <location>
        <begin position="191"/>
        <end position="428"/>
    </location>
</feature>
<feature type="compositionally biased region" description="Gly residues" evidence="1">
    <location>
        <begin position="253"/>
        <end position="289"/>
    </location>
</feature>
<dbReference type="RefSeq" id="WP_344686412.1">
    <property type="nucleotide sequence ID" value="NZ_BAAAUX010000053.1"/>
</dbReference>
<feature type="region of interest" description="Disordered" evidence="1">
    <location>
        <begin position="519"/>
        <end position="539"/>
    </location>
</feature>
<protein>
    <recommendedName>
        <fullName evidence="4">PE-PGRS family protein</fullName>
    </recommendedName>
</protein>
<accession>A0ABN3VNC2</accession>
<reference evidence="2 3" key="1">
    <citation type="journal article" date="2019" name="Int. J. Syst. Evol. Microbiol.">
        <title>The Global Catalogue of Microorganisms (GCM) 10K type strain sequencing project: providing services to taxonomists for standard genome sequencing and annotation.</title>
        <authorList>
            <consortium name="The Broad Institute Genomics Platform"/>
            <consortium name="The Broad Institute Genome Sequencing Center for Infectious Disease"/>
            <person name="Wu L."/>
            <person name="Ma J."/>
        </authorList>
    </citation>
    <scope>NUCLEOTIDE SEQUENCE [LARGE SCALE GENOMIC DNA]</scope>
    <source>
        <strain evidence="2 3">JCM 9383</strain>
    </source>
</reference>
<evidence type="ECO:0000313" key="3">
    <source>
        <dbReference type="Proteomes" id="UP001500979"/>
    </source>
</evidence>